<evidence type="ECO:0000313" key="2">
    <source>
        <dbReference type="Proteomes" id="UP000093000"/>
    </source>
</evidence>
<dbReference type="CDD" id="cd09917">
    <property type="entry name" value="F-box_SF"/>
    <property type="match status" value="1"/>
</dbReference>
<protein>
    <recommendedName>
        <fullName evidence="3">F-box domain-containing protein</fullName>
    </recommendedName>
</protein>
<name>A0A1C7NN11_9FUNG</name>
<gene>
    <name evidence="1" type="ORF">A0J61_01692</name>
</gene>
<organism evidence="1 2">
    <name type="scientific">Choanephora cucurbitarum</name>
    <dbReference type="NCBI Taxonomy" id="101091"/>
    <lineage>
        <taxon>Eukaryota</taxon>
        <taxon>Fungi</taxon>
        <taxon>Fungi incertae sedis</taxon>
        <taxon>Mucoromycota</taxon>
        <taxon>Mucoromycotina</taxon>
        <taxon>Mucoromycetes</taxon>
        <taxon>Mucorales</taxon>
        <taxon>Mucorineae</taxon>
        <taxon>Choanephoraceae</taxon>
        <taxon>Choanephoroideae</taxon>
        <taxon>Choanephora</taxon>
    </lineage>
</organism>
<dbReference type="Proteomes" id="UP000093000">
    <property type="component" value="Unassembled WGS sequence"/>
</dbReference>
<accession>A0A1C7NN11</accession>
<sequence>MKQMNKLALDRLPDEILIEILSQPILPLSTLQVMQNVSNRMHLLCNYVLRHKRLPAIYLDVSMDQEGKSRVTSVFQLHQLSSDNANLHFKPLRPHVSKRYYTDKAAPVIRLVRMTDTYMQIKATSTHQPSYGSSDFLNEKLQSKEADHVKKKKRRTKGVELNAQRNGIYNVKKSTGFLFCKKPCFNLNYEISRRQQNEYYASALGISVSSDYLIKQVLDDSHKHPTKSKLCRITDFIKRCF</sequence>
<comment type="caution">
    <text evidence="1">The sequence shown here is derived from an EMBL/GenBank/DDBJ whole genome shotgun (WGS) entry which is preliminary data.</text>
</comment>
<proteinExistence type="predicted"/>
<dbReference type="InParanoid" id="A0A1C7NN11"/>
<dbReference type="EMBL" id="LUGH01000056">
    <property type="protein sequence ID" value="OBZ90259.1"/>
    <property type="molecule type" value="Genomic_DNA"/>
</dbReference>
<keyword evidence="2" id="KW-1185">Reference proteome</keyword>
<dbReference type="AlphaFoldDB" id="A0A1C7NN11"/>
<evidence type="ECO:0008006" key="3">
    <source>
        <dbReference type="Google" id="ProtNLM"/>
    </source>
</evidence>
<dbReference type="OrthoDB" id="2266906at2759"/>
<reference evidence="1 2" key="1">
    <citation type="submission" date="2016-03" db="EMBL/GenBank/DDBJ databases">
        <title>Choanephora cucurbitarum.</title>
        <authorList>
            <person name="Min B."/>
            <person name="Park H."/>
            <person name="Park J.-H."/>
            <person name="Shin H.-D."/>
            <person name="Choi I.-G."/>
        </authorList>
    </citation>
    <scope>NUCLEOTIDE SEQUENCE [LARGE SCALE GENOMIC DNA]</scope>
    <source>
        <strain evidence="1 2">KUS-F28377</strain>
    </source>
</reference>
<evidence type="ECO:0000313" key="1">
    <source>
        <dbReference type="EMBL" id="OBZ90259.1"/>
    </source>
</evidence>